<sequence>MLSSEVWSLLAAAGDTFPALIEKRQNISVATNFREKK</sequence>
<dbReference type="AlphaFoldDB" id="A0A8B0SWX5"/>
<reference evidence="1" key="1">
    <citation type="submission" date="2020-01" db="EMBL/GenBank/DDBJ databases">
        <authorList>
            <person name="Qin S."/>
        </authorList>
    </citation>
    <scope>NUCLEOTIDE SEQUENCE</scope>
    <source>
        <strain evidence="1">CVir17-16-YZ6g</strain>
        <plasmid evidence="1">p17-15-vir-like</plasmid>
    </source>
</reference>
<dbReference type="EMBL" id="MN956836">
    <property type="protein sequence ID" value="QTX14357.1"/>
    <property type="molecule type" value="Genomic_DNA"/>
</dbReference>
<keyword evidence="1" id="KW-0614">Plasmid</keyword>
<protein>
    <submittedName>
        <fullName evidence="1">Uncharacterized protein</fullName>
    </submittedName>
</protein>
<organism evidence="1">
    <name type="scientific">Klebsiella pneumoniae</name>
    <dbReference type="NCBI Taxonomy" id="573"/>
    <lineage>
        <taxon>Bacteria</taxon>
        <taxon>Pseudomonadati</taxon>
        <taxon>Pseudomonadota</taxon>
        <taxon>Gammaproteobacteria</taxon>
        <taxon>Enterobacterales</taxon>
        <taxon>Enterobacteriaceae</taxon>
        <taxon>Klebsiella/Raoultella group</taxon>
        <taxon>Klebsiella</taxon>
        <taxon>Klebsiella pneumoniae complex</taxon>
    </lineage>
</organism>
<evidence type="ECO:0000313" key="1">
    <source>
        <dbReference type="EMBL" id="QTX14357.1"/>
    </source>
</evidence>
<accession>A0A8B0SWX5</accession>
<geneLocation type="plasmid" evidence="1">
    <name>p17-15-vir-like</name>
</geneLocation>
<proteinExistence type="predicted"/>
<name>A0A8B0SWX5_KLEPN</name>